<dbReference type="EMBL" id="JBHSQV010000036">
    <property type="protein sequence ID" value="MFC5986307.1"/>
    <property type="molecule type" value="Genomic_DNA"/>
</dbReference>
<protein>
    <submittedName>
        <fullName evidence="2">Uncharacterized protein</fullName>
    </submittedName>
</protein>
<dbReference type="RefSeq" id="WP_379893635.1">
    <property type="nucleotide sequence ID" value="NZ_CBCSCT010000001.1"/>
</dbReference>
<evidence type="ECO:0000313" key="3">
    <source>
        <dbReference type="Proteomes" id="UP001596250"/>
    </source>
</evidence>
<accession>A0ABW1IMN2</accession>
<organism evidence="2 3">
    <name type="scientific">Marinicrinis lubricantis</name>
    <dbReference type="NCBI Taxonomy" id="2086470"/>
    <lineage>
        <taxon>Bacteria</taxon>
        <taxon>Bacillati</taxon>
        <taxon>Bacillota</taxon>
        <taxon>Bacilli</taxon>
        <taxon>Bacillales</taxon>
        <taxon>Paenibacillaceae</taxon>
    </lineage>
</organism>
<proteinExistence type="predicted"/>
<evidence type="ECO:0000313" key="2">
    <source>
        <dbReference type="EMBL" id="MFC5986307.1"/>
    </source>
</evidence>
<name>A0ABW1IMN2_9BACL</name>
<sequence>MISNPHSSFKYKKPQASACGGTGSDGKYADNSFGRLLNCGHKLIQSKSSVNHCFGIAYSSRKDCCITSEAHTYPVTVSTASGRAAFHFQAYEVIS</sequence>
<feature type="region of interest" description="Disordered" evidence="1">
    <location>
        <begin position="1"/>
        <end position="23"/>
    </location>
</feature>
<keyword evidence="3" id="KW-1185">Reference proteome</keyword>
<gene>
    <name evidence="2" type="ORF">ACFPXP_07645</name>
</gene>
<dbReference type="Proteomes" id="UP001596250">
    <property type="component" value="Unassembled WGS sequence"/>
</dbReference>
<evidence type="ECO:0000256" key="1">
    <source>
        <dbReference type="SAM" id="MobiDB-lite"/>
    </source>
</evidence>
<comment type="caution">
    <text evidence="2">The sequence shown here is derived from an EMBL/GenBank/DDBJ whole genome shotgun (WGS) entry which is preliminary data.</text>
</comment>
<reference evidence="3" key="1">
    <citation type="journal article" date="2019" name="Int. J. Syst. Evol. Microbiol.">
        <title>The Global Catalogue of Microorganisms (GCM) 10K type strain sequencing project: providing services to taxonomists for standard genome sequencing and annotation.</title>
        <authorList>
            <consortium name="The Broad Institute Genomics Platform"/>
            <consortium name="The Broad Institute Genome Sequencing Center for Infectious Disease"/>
            <person name="Wu L."/>
            <person name="Ma J."/>
        </authorList>
    </citation>
    <scope>NUCLEOTIDE SEQUENCE [LARGE SCALE GENOMIC DNA]</scope>
    <source>
        <strain evidence="3">CCM 8749</strain>
    </source>
</reference>